<reference evidence="2" key="1">
    <citation type="submission" date="2017-03" db="EMBL/GenBank/DDBJ databases">
        <title>Genomes of endolithic fungi from Antarctica.</title>
        <authorList>
            <person name="Coleine C."/>
            <person name="Masonjones S."/>
            <person name="Stajich J.E."/>
        </authorList>
    </citation>
    <scope>NUCLEOTIDE SEQUENCE [LARGE SCALE GENOMIC DNA]</scope>
    <source>
        <strain evidence="2">CCFEE 5527</strain>
    </source>
</reference>
<accession>A0A1V8SCW5</accession>
<protein>
    <submittedName>
        <fullName evidence="1">Uncharacterized protein</fullName>
    </submittedName>
</protein>
<proteinExistence type="predicted"/>
<gene>
    <name evidence="1" type="ORF">B0A48_17291</name>
</gene>
<dbReference type="InParanoid" id="A0A1V8SCW5"/>
<name>A0A1V8SCW5_9PEZI</name>
<keyword evidence="2" id="KW-1185">Reference proteome</keyword>
<dbReference type="Proteomes" id="UP000192596">
    <property type="component" value="Unassembled WGS sequence"/>
</dbReference>
<sequence length="204" mass="23311">MAAELPNDLHDQTFTDLIKGQSVRVVNGRLGDEYSGLNIADKRHHAALERALGNHAFYTHVADWRVRGSKLKRSIPLRLIRTKENIVLEVELEVEVLPCWTRVDGNYCTEPEMLYSQMWLDVITRPLRFFRNVEQLVVDIRLVPDAKGYGLGLLARDAAREDVANAMMQAIQNLPLLQAHCIRVDKLNNTVLHGEKFVILYEPT</sequence>
<organism evidence="1 2">
    <name type="scientific">Cryoendolithus antarcticus</name>
    <dbReference type="NCBI Taxonomy" id="1507870"/>
    <lineage>
        <taxon>Eukaryota</taxon>
        <taxon>Fungi</taxon>
        <taxon>Dikarya</taxon>
        <taxon>Ascomycota</taxon>
        <taxon>Pezizomycotina</taxon>
        <taxon>Dothideomycetes</taxon>
        <taxon>Dothideomycetidae</taxon>
        <taxon>Cladosporiales</taxon>
        <taxon>Cladosporiaceae</taxon>
        <taxon>Cryoendolithus</taxon>
    </lineage>
</organism>
<dbReference type="EMBL" id="NAJO01000063">
    <property type="protein sequence ID" value="OQN96651.1"/>
    <property type="molecule type" value="Genomic_DNA"/>
</dbReference>
<comment type="caution">
    <text evidence="1">The sequence shown here is derived from an EMBL/GenBank/DDBJ whole genome shotgun (WGS) entry which is preliminary data.</text>
</comment>
<evidence type="ECO:0000313" key="2">
    <source>
        <dbReference type="Proteomes" id="UP000192596"/>
    </source>
</evidence>
<dbReference type="AlphaFoldDB" id="A0A1V8SCW5"/>
<evidence type="ECO:0000313" key="1">
    <source>
        <dbReference type="EMBL" id="OQN96651.1"/>
    </source>
</evidence>